<dbReference type="InterPro" id="IPR048333">
    <property type="entry name" value="HA2_WH"/>
</dbReference>
<dbReference type="PROSITE" id="PS00690">
    <property type="entry name" value="DEAH_ATP_HELICASE"/>
    <property type="match status" value="1"/>
</dbReference>
<evidence type="ECO:0000313" key="9">
    <source>
        <dbReference type="EMBL" id="MDR7294449.1"/>
    </source>
</evidence>
<keyword evidence="10" id="KW-1185">Reference proteome</keyword>
<dbReference type="RefSeq" id="WP_310248240.1">
    <property type="nucleotide sequence ID" value="NZ_JAVDXX010000001.1"/>
</dbReference>
<dbReference type="Gene3D" id="1.20.120.1080">
    <property type="match status" value="1"/>
</dbReference>
<dbReference type="Proteomes" id="UP001180715">
    <property type="component" value="Unassembled WGS sequence"/>
</dbReference>
<dbReference type="SMART" id="SM00490">
    <property type="entry name" value="HELICc"/>
    <property type="match status" value="1"/>
</dbReference>
<dbReference type="Gene3D" id="3.40.50.300">
    <property type="entry name" value="P-loop containing nucleotide triphosphate hydrolases"/>
    <property type="match status" value="2"/>
</dbReference>
<feature type="compositionally biased region" description="Gly residues" evidence="6">
    <location>
        <begin position="804"/>
        <end position="815"/>
    </location>
</feature>
<dbReference type="PANTHER" id="PTHR43519">
    <property type="entry name" value="ATP-DEPENDENT RNA HELICASE HRPB"/>
    <property type="match status" value="1"/>
</dbReference>
<comment type="caution">
    <text evidence="9">The sequence shown here is derived from an EMBL/GenBank/DDBJ whole genome shotgun (WGS) entry which is preliminary data.</text>
</comment>
<keyword evidence="3 9" id="KW-0378">Hydrolase</keyword>
<keyword evidence="2" id="KW-0547">Nucleotide-binding</keyword>
<protein>
    <recommendedName>
        <fullName evidence="1">RNA helicase</fullName>
        <ecNumber evidence="1">3.6.4.13</ecNumber>
    </recommendedName>
</protein>
<evidence type="ECO:0000256" key="4">
    <source>
        <dbReference type="ARBA" id="ARBA00022806"/>
    </source>
</evidence>
<evidence type="ECO:0000256" key="3">
    <source>
        <dbReference type="ARBA" id="ARBA00022801"/>
    </source>
</evidence>
<dbReference type="GO" id="GO:0016787">
    <property type="term" value="F:hydrolase activity"/>
    <property type="evidence" value="ECO:0007669"/>
    <property type="project" value="UniProtKB-KW"/>
</dbReference>
<dbReference type="InterPro" id="IPR002464">
    <property type="entry name" value="DNA/RNA_helicase_DEAH_CS"/>
</dbReference>
<name>A0ABU1Z1F3_9MICC</name>
<dbReference type="PANTHER" id="PTHR43519:SF1">
    <property type="entry name" value="ATP-DEPENDENT RNA HELICASE HRPB"/>
    <property type="match status" value="1"/>
</dbReference>
<evidence type="ECO:0000313" key="10">
    <source>
        <dbReference type="Proteomes" id="UP001180715"/>
    </source>
</evidence>
<feature type="domain" description="Helicase C-terminal" evidence="8">
    <location>
        <begin position="264"/>
        <end position="433"/>
    </location>
</feature>
<dbReference type="InterPro" id="IPR027417">
    <property type="entry name" value="P-loop_NTPase"/>
</dbReference>
<proteinExistence type="predicted"/>
<dbReference type="InterPro" id="IPR013689">
    <property type="entry name" value="RNA_helicase_ATP-dep_HrpB_C"/>
</dbReference>
<dbReference type="InterPro" id="IPR001650">
    <property type="entry name" value="Helicase_C-like"/>
</dbReference>
<evidence type="ECO:0000256" key="1">
    <source>
        <dbReference type="ARBA" id="ARBA00012552"/>
    </source>
</evidence>
<evidence type="ECO:0000259" key="7">
    <source>
        <dbReference type="PROSITE" id="PS51192"/>
    </source>
</evidence>
<evidence type="ECO:0000256" key="2">
    <source>
        <dbReference type="ARBA" id="ARBA00022741"/>
    </source>
</evidence>
<keyword evidence="4 9" id="KW-0347">Helicase</keyword>
<feature type="domain" description="Helicase ATP-binding" evidence="7">
    <location>
        <begin position="33"/>
        <end position="207"/>
    </location>
</feature>
<sequence>MASTGNSSNVHPLFDLDVIGEGLVFADSLPELDAALSSHRAAVIQAPPGTGKTTLVPPAVANHLARVNAGDTAGAGTPPGRIIVTQPRRVAARAAAHRLTQLTGTKLGDYIGYTVRGDSHTSAATIIEFVTPGILVRRLLADPMAYGTAAIILDEVHERHLETDLLLALTGETQQVREDLTIIAMSATVDAPTFARLLASDGTENDGGSGSGGGADLERVEPVPHISSATALHPLTVIYAPHTGDRIGPRGVETSFLNHIATTALTAHREALATNPETDALVFAPGAREVDHITQQLRAATTDIEVLPLHGQLPVQQQDHAIRGRQPGGKPRIIVSTTLAESSLTVPGVHLVIDSGLTREPRRDATRGMSGLVTVSASQASAEQRAGRAARLGPGTAIRCYSERTHAAAPAHITPEITTADLTETALTLAAWGAPRGHNLRWINPPPAAALNDAEQTLHALAAIDSAGRITDHGRTLAAIPLNPRWAHALTHNAARFDAAEVAAVIAVATGEQRITGANLPDAVRQQQRDPHRPIQRETQRLTWLARKHAAARTNAAELAGIVTATAWPDRIAKHMGEGIYLLASGTRAALPPDATLGRPEWLAIADVTRAHGNAAAGTGAIIRAAAPLTLDEATDAAGNLAGTTTRITITPKGTISARNIEAIGVIELRATPTKPNPTQAAEALAEHLATQGLNALTFNSTATALRNRLAFLHHHIGDPWPAMDEHHLAATVTEWLGPELNDVALGASLNSIDLTEPLRRLLPWPEAANLDELAPARMPLPSGNTAAIKYPDATEYGIEDTGSNGGEPRGGGPNGKKDEASGDGASTEESSAEETSTAQRQAEPPQPVVAAKLQETFGWTQTPRLADGRAPVLFHLLSPAGRPLAVTSDLHSFFTGPYADVRAEMRGRYPKHPWPEDPLTAQPTHLTNRKLRQK</sequence>
<dbReference type="CDD" id="cd18791">
    <property type="entry name" value="SF2_C_RHA"/>
    <property type="match status" value="1"/>
</dbReference>
<dbReference type="PROSITE" id="PS51194">
    <property type="entry name" value="HELICASE_CTER"/>
    <property type="match status" value="1"/>
</dbReference>
<evidence type="ECO:0000259" key="8">
    <source>
        <dbReference type="PROSITE" id="PS51194"/>
    </source>
</evidence>
<feature type="compositionally biased region" description="Low complexity" evidence="6">
    <location>
        <begin position="826"/>
        <end position="839"/>
    </location>
</feature>
<dbReference type="Pfam" id="PF08482">
    <property type="entry name" value="HrpB_C"/>
    <property type="match status" value="2"/>
</dbReference>
<dbReference type="PROSITE" id="PS51192">
    <property type="entry name" value="HELICASE_ATP_BIND_1"/>
    <property type="match status" value="1"/>
</dbReference>
<gene>
    <name evidence="9" type="ORF">J2S67_001717</name>
</gene>
<dbReference type="Pfam" id="PF04408">
    <property type="entry name" value="WHD_HA2"/>
    <property type="match status" value="1"/>
</dbReference>
<accession>A0ABU1Z1F3</accession>
<organism evidence="9 10">
    <name type="scientific">Pseudoglutamicibacter albus</name>
    <dbReference type="NCBI Taxonomy" id="98671"/>
    <lineage>
        <taxon>Bacteria</taxon>
        <taxon>Bacillati</taxon>
        <taxon>Actinomycetota</taxon>
        <taxon>Actinomycetes</taxon>
        <taxon>Micrococcales</taxon>
        <taxon>Micrococcaceae</taxon>
        <taxon>Pseudoglutamicibacter</taxon>
    </lineage>
</organism>
<dbReference type="Pfam" id="PF00270">
    <property type="entry name" value="DEAD"/>
    <property type="match status" value="1"/>
</dbReference>
<dbReference type="Pfam" id="PF00271">
    <property type="entry name" value="Helicase_C"/>
    <property type="match status" value="1"/>
</dbReference>
<dbReference type="SMART" id="SM00487">
    <property type="entry name" value="DEXDc"/>
    <property type="match status" value="1"/>
</dbReference>
<dbReference type="InterPro" id="IPR014001">
    <property type="entry name" value="Helicase_ATP-bd"/>
</dbReference>
<dbReference type="SUPFAM" id="SSF52540">
    <property type="entry name" value="P-loop containing nucleoside triphosphate hydrolases"/>
    <property type="match status" value="1"/>
</dbReference>
<feature type="region of interest" description="Disordered" evidence="6">
    <location>
        <begin position="797"/>
        <end position="847"/>
    </location>
</feature>
<dbReference type="InterPro" id="IPR011545">
    <property type="entry name" value="DEAD/DEAH_box_helicase_dom"/>
</dbReference>
<dbReference type="InterPro" id="IPR007502">
    <property type="entry name" value="Helicase-assoc_dom"/>
</dbReference>
<keyword evidence="5" id="KW-0067">ATP-binding</keyword>
<dbReference type="GO" id="GO:0003724">
    <property type="term" value="F:RNA helicase activity"/>
    <property type="evidence" value="ECO:0007669"/>
    <property type="project" value="UniProtKB-EC"/>
</dbReference>
<evidence type="ECO:0000256" key="6">
    <source>
        <dbReference type="SAM" id="MobiDB-lite"/>
    </source>
</evidence>
<evidence type="ECO:0000256" key="5">
    <source>
        <dbReference type="ARBA" id="ARBA00022840"/>
    </source>
</evidence>
<dbReference type="EC" id="3.6.4.13" evidence="1"/>
<dbReference type="EMBL" id="JAVDXX010000001">
    <property type="protein sequence ID" value="MDR7294449.1"/>
    <property type="molecule type" value="Genomic_DNA"/>
</dbReference>
<dbReference type="SMART" id="SM00847">
    <property type="entry name" value="HA2"/>
    <property type="match status" value="1"/>
</dbReference>
<feature type="region of interest" description="Disordered" evidence="6">
    <location>
        <begin position="910"/>
        <end position="935"/>
    </location>
</feature>
<reference evidence="9" key="1">
    <citation type="submission" date="2023-07" db="EMBL/GenBank/DDBJ databases">
        <title>Sequencing the genomes of 1000 actinobacteria strains.</title>
        <authorList>
            <person name="Klenk H.-P."/>
        </authorList>
    </citation>
    <scope>NUCLEOTIDE SEQUENCE</scope>
    <source>
        <strain evidence="9">DSM 13068</strain>
    </source>
</reference>